<dbReference type="Proteomes" id="UP000241769">
    <property type="component" value="Unassembled WGS sequence"/>
</dbReference>
<dbReference type="PANTHER" id="PTHR43620:SF7">
    <property type="entry name" value="GLYCEROPHOSPHODIESTER PHOSPHODIESTERASE GDPD5-RELATED"/>
    <property type="match status" value="1"/>
</dbReference>
<evidence type="ECO:0000256" key="1">
    <source>
        <dbReference type="ARBA" id="ARBA00007277"/>
    </source>
</evidence>
<evidence type="ECO:0000256" key="4">
    <source>
        <dbReference type="ARBA" id="ARBA00022798"/>
    </source>
</evidence>
<dbReference type="OrthoDB" id="1058301at2759"/>
<dbReference type="GO" id="GO:0006071">
    <property type="term" value="P:glycerol metabolic process"/>
    <property type="evidence" value="ECO:0007669"/>
    <property type="project" value="UniProtKB-KW"/>
</dbReference>
<dbReference type="InterPro" id="IPR017946">
    <property type="entry name" value="PLC-like_Pdiesterase_TIM-brl"/>
</dbReference>
<dbReference type="InterPro" id="IPR030395">
    <property type="entry name" value="GP_PDE_dom"/>
</dbReference>
<organism evidence="9 10">
    <name type="scientific">Planoprotostelium fungivorum</name>
    <dbReference type="NCBI Taxonomy" id="1890364"/>
    <lineage>
        <taxon>Eukaryota</taxon>
        <taxon>Amoebozoa</taxon>
        <taxon>Evosea</taxon>
        <taxon>Variosea</taxon>
        <taxon>Cavosteliida</taxon>
        <taxon>Cavosteliaceae</taxon>
        <taxon>Planoprotostelium</taxon>
    </lineage>
</organism>
<sequence length="428" mass="48383">MMIVYKRQLVQRNPFVPAGALCDLSSSVALMAHLKIWILFLSIFSANALSAFTGPVIVAHRGASGYRPEESLSAWDLAAQQDADYLEVDIVSSKDGKLFCMHSNEMSITTDIAMRPEFSQRRTTKMVDGIQETGWFTEDFSSVEISTLRLKESLAFRPQLYNGIFHVPTLQDYLRIVRAKETDLKRKFGLYIETKSPEHFRALNLSMEEKLVSTLNEFGFNQTDGSVLIQSFETYNLLRLKNMTNIPLIQLIWRRDGIQADTGRPYSDLLTTEALSDISKYAIGIGPLKTLVIPFSSADDPTPATTLVRDAHAVGLKVHCYTFRNETNYYDTLRFTSMNQEIDAFLAVGVDGIFTDFPDLGVSAKRRFLGISSVTTHVQIESKTSVGAWIGLITLSSFVIMLLIATFFLYTRYTNTYRKLQQMDMFDM</sequence>
<evidence type="ECO:0000256" key="3">
    <source>
        <dbReference type="ARBA" id="ARBA00022729"/>
    </source>
</evidence>
<dbReference type="GO" id="GO:0008889">
    <property type="term" value="F:glycerophosphodiester phosphodiesterase activity"/>
    <property type="evidence" value="ECO:0007669"/>
    <property type="project" value="UniProtKB-EC"/>
</dbReference>
<keyword evidence="7" id="KW-1133">Transmembrane helix</keyword>
<evidence type="ECO:0000313" key="10">
    <source>
        <dbReference type="Proteomes" id="UP000241769"/>
    </source>
</evidence>
<dbReference type="SUPFAM" id="SSF51695">
    <property type="entry name" value="PLC-like phosphodiesterases"/>
    <property type="match status" value="1"/>
</dbReference>
<keyword evidence="5" id="KW-0378">Hydrolase</keyword>
<dbReference type="PANTHER" id="PTHR43620">
    <property type="entry name" value="GLYCEROPHOSPHORYL DIESTER PHOSPHODIESTERASE"/>
    <property type="match status" value="1"/>
</dbReference>
<dbReference type="Gene3D" id="3.20.20.190">
    <property type="entry name" value="Phosphatidylinositol (PI) phosphodiesterase"/>
    <property type="match status" value="1"/>
</dbReference>
<keyword evidence="10" id="KW-1185">Reference proteome</keyword>
<proteinExistence type="inferred from homology"/>
<dbReference type="EMBL" id="MDYQ01000024">
    <property type="protein sequence ID" value="PRP87011.1"/>
    <property type="molecule type" value="Genomic_DNA"/>
</dbReference>
<evidence type="ECO:0000256" key="6">
    <source>
        <dbReference type="ARBA" id="ARBA00047512"/>
    </source>
</evidence>
<evidence type="ECO:0000313" key="9">
    <source>
        <dbReference type="EMBL" id="PRP87011.1"/>
    </source>
</evidence>
<dbReference type="STRING" id="1890364.A0A2P6NSS9"/>
<comment type="catalytic activity">
    <reaction evidence="6">
        <text>a sn-glycero-3-phosphodiester + H2O = an alcohol + sn-glycerol 3-phosphate + H(+)</text>
        <dbReference type="Rhea" id="RHEA:12969"/>
        <dbReference type="ChEBI" id="CHEBI:15377"/>
        <dbReference type="ChEBI" id="CHEBI:15378"/>
        <dbReference type="ChEBI" id="CHEBI:30879"/>
        <dbReference type="ChEBI" id="CHEBI:57597"/>
        <dbReference type="ChEBI" id="CHEBI:83408"/>
        <dbReference type="EC" id="3.1.4.46"/>
    </reaction>
</comment>
<comment type="similarity">
    <text evidence="1">Belongs to the glycerophosphoryl diester phosphodiesterase family.</text>
</comment>
<comment type="caution">
    <text evidence="9">The sequence shown here is derived from an EMBL/GenBank/DDBJ whole genome shotgun (WGS) entry which is preliminary data.</text>
</comment>
<keyword evidence="4" id="KW-0319">Glycerol metabolism</keyword>
<dbReference type="AlphaFoldDB" id="A0A2P6NSS9"/>
<dbReference type="InParanoid" id="A0A2P6NSS9"/>
<feature type="transmembrane region" description="Helical" evidence="7">
    <location>
        <begin position="36"/>
        <end position="58"/>
    </location>
</feature>
<dbReference type="EC" id="3.1.4.46" evidence="2"/>
<feature type="domain" description="GP-PDE" evidence="8">
    <location>
        <begin position="55"/>
        <end position="365"/>
    </location>
</feature>
<feature type="transmembrane region" description="Helical" evidence="7">
    <location>
        <begin position="386"/>
        <end position="410"/>
    </location>
</feature>
<dbReference type="Pfam" id="PF03009">
    <property type="entry name" value="GDPD"/>
    <property type="match status" value="1"/>
</dbReference>
<protein>
    <recommendedName>
        <fullName evidence="2">glycerophosphodiester phosphodiesterase</fullName>
        <ecNumber evidence="2">3.1.4.46</ecNumber>
    </recommendedName>
</protein>
<gene>
    <name evidence="9" type="ORF">PROFUN_04993</name>
</gene>
<reference evidence="9 10" key="1">
    <citation type="journal article" date="2018" name="Genome Biol. Evol.">
        <title>Multiple Roots of Fruiting Body Formation in Amoebozoa.</title>
        <authorList>
            <person name="Hillmann F."/>
            <person name="Forbes G."/>
            <person name="Novohradska S."/>
            <person name="Ferling I."/>
            <person name="Riege K."/>
            <person name="Groth M."/>
            <person name="Westermann M."/>
            <person name="Marz M."/>
            <person name="Spaller T."/>
            <person name="Winckler T."/>
            <person name="Schaap P."/>
            <person name="Glockner G."/>
        </authorList>
    </citation>
    <scope>NUCLEOTIDE SEQUENCE [LARGE SCALE GENOMIC DNA]</scope>
    <source>
        <strain evidence="9 10">Jena</strain>
    </source>
</reference>
<evidence type="ECO:0000256" key="2">
    <source>
        <dbReference type="ARBA" id="ARBA00012247"/>
    </source>
</evidence>
<evidence type="ECO:0000256" key="7">
    <source>
        <dbReference type="SAM" id="Phobius"/>
    </source>
</evidence>
<keyword evidence="7" id="KW-0472">Membrane</keyword>
<evidence type="ECO:0000259" key="8">
    <source>
        <dbReference type="PROSITE" id="PS51704"/>
    </source>
</evidence>
<dbReference type="GO" id="GO:0006629">
    <property type="term" value="P:lipid metabolic process"/>
    <property type="evidence" value="ECO:0007669"/>
    <property type="project" value="InterPro"/>
</dbReference>
<keyword evidence="3" id="KW-0732">Signal</keyword>
<keyword evidence="7" id="KW-0812">Transmembrane</keyword>
<name>A0A2P6NSS9_9EUKA</name>
<evidence type="ECO:0000256" key="5">
    <source>
        <dbReference type="ARBA" id="ARBA00022801"/>
    </source>
</evidence>
<dbReference type="PROSITE" id="PS51704">
    <property type="entry name" value="GP_PDE"/>
    <property type="match status" value="1"/>
</dbReference>
<accession>A0A2P6NSS9</accession>